<dbReference type="RefSeq" id="WP_275117202.1">
    <property type="nucleotide sequence ID" value="NZ_JAOTPO010000002.1"/>
</dbReference>
<gene>
    <name evidence="4" type="ORF">N7Z68_04180</name>
</gene>
<proteinExistence type="predicted"/>
<dbReference type="Pfam" id="PF00271">
    <property type="entry name" value="Helicase_C"/>
    <property type="match status" value="1"/>
</dbReference>
<dbReference type="Proteomes" id="UP001148125">
    <property type="component" value="Unassembled WGS sequence"/>
</dbReference>
<dbReference type="PANTHER" id="PTHR10799">
    <property type="entry name" value="SNF2/RAD54 HELICASE FAMILY"/>
    <property type="match status" value="1"/>
</dbReference>
<dbReference type="SMART" id="SM00487">
    <property type="entry name" value="DEXDc"/>
    <property type="match status" value="1"/>
</dbReference>
<dbReference type="Gene3D" id="3.40.50.10810">
    <property type="entry name" value="Tandem AAA-ATPase domain"/>
    <property type="match status" value="1"/>
</dbReference>
<dbReference type="Pfam" id="PF00176">
    <property type="entry name" value="SNF2-rel_dom"/>
    <property type="match status" value="1"/>
</dbReference>
<evidence type="ECO:0000256" key="1">
    <source>
        <dbReference type="ARBA" id="ARBA00022801"/>
    </source>
</evidence>
<feature type="domain" description="Helicase ATP-binding" evidence="2">
    <location>
        <begin position="531"/>
        <end position="695"/>
    </location>
</feature>
<dbReference type="PROSITE" id="PS51192">
    <property type="entry name" value="HELICASE_ATP_BIND_1"/>
    <property type="match status" value="1"/>
</dbReference>
<dbReference type="SUPFAM" id="SSF52540">
    <property type="entry name" value="P-loop containing nucleoside triphosphate hydrolases"/>
    <property type="match status" value="2"/>
</dbReference>
<keyword evidence="1" id="KW-0378">Hydrolase</keyword>
<dbReference type="InterPro" id="IPR014001">
    <property type="entry name" value="Helicase_ATP-bd"/>
</dbReference>
<dbReference type="Gene3D" id="3.40.50.300">
    <property type="entry name" value="P-loop containing nucleotide triphosphate hydrolases"/>
    <property type="match status" value="1"/>
</dbReference>
<dbReference type="InterPro" id="IPR000330">
    <property type="entry name" value="SNF2_N"/>
</dbReference>
<dbReference type="InterPro" id="IPR027417">
    <property type="entry name" value="P-loop_NTPase"/>
</dbReference>
<protein>
    <submittedName>
        <fullName evidence="4">DEAD/DEAH box helicase</fullName>
    </submittedName>
</protein>
<keyword evidence="4" id="KW-0347">Helicase</keyword>
<keyword evidence="4" id="KW-0067">ATP-binding</keyword>
<name>A0ABT5VCV8_9BACI</name>
<dbReference type="InterPro" id="IPR022138">
    <property type="entry name" value="DUF3670"/>
</dbReference>
<sequence length="992" mass="114694">MSNYNPNNVLIHGGWLGDLFFIWGEQKQHKKYKDYLNFQYPFLYSPFELKLTLFQNDPDTFYGTFVQMKKASLKAPVEERVFYSEIDETLVYQANTTATEFVFPLEGVVIHKKDLPRYVELMKNWSSLPKITLAHDFTYWLTVFSTIQSKIINGKVILTRTGSWELTNWNWSDWEGTIPPVSLSLMESGLHVHHSQPKTYSFKELANEICSDFIQHLITRYPAVQKAFEQLHISKHYLLNKAGPATDDKTFLEELGAIPAVPFQTTLVIEEPIQNEKEENWTVLLFLQDRKDPSIIISLEDLHGGHHPWRMNPITRLKEDISEIIQLIPELSSLSITNPSSKVSKDVIYNLLTNQYDQLRGLGIGVVVPNWLKKRPNHFQTNVHVSDRPAEFSSSIESLFNWQNISDFNFEIVLNGEKLTHEQFTKLVDLKTPFIKWNGKWLYWDPKEAKHLKTYLDRKKDNETSLLETWKSYLVEDNEENEGLSISIQWSEKLSSAIHATLNKQIPSILPPSTLKGELRPYQLEGMSWLVHMRSVGFGACLADDMGLGKSIQTIAYMLAVFEHRTENGSSSPFLIICPTSLIGNWEEELKRFAPHLSVFVHHGNERLTEEDVKEWEYDIIITSYALAFRDEDIFSNTLWNGLILDEAQQIKNVETKQRKAIKRIKAKHRMALTGTPIENKLKELWSIMDMLNDKYLGNFQQFQRAFIREIENNSPNEKKMEQLRLLISPFLLRRKKSDEALELQLPDKTEQTYIVGLTAEQASLYQAVVNQLLTSIDEKNSIERRATILSSITKLKQICNHPSQFLKDRGQLHHRSEKWDLLFTLVDQIMDTGEKMLIFTQYREMGELLQDGLSEQLNIKVPFLHGGLSRAEREKLITEFKTNKEIPIFILSLRAGGVGLNLTAANHVVHYDRWWNPAVENQATDRAYRLGQTEKVTVHKLVSKGTIEEKIDRLLAKKQSLSDDVLSVNDQSISELSTNELKSLLEWSEPS</sequence>
<reference evidence="4" key="1">
    <citation type="submission" date="2024-05" db="EMBL/GenBank/DDBJ databases">
        <title>Alkalihalobacillus sp. strain MEB203 novel alkaliphilic bacterium from Lonar Lake, India.</title>
        <authorList>
            <person name="Joshi A."/>
            <person name="Thite S."/>
            <person name="Mengade P."/>
        </authorList>
    </citation>
    <scope>NUCLEOTIDE SEQUENCE</scope>
    <source>
        <strain evidence="4">MEB 203</strain>
    </source>
</reference>
<dbReference type="InterPro" id="IPR038718">
    <property type="entry name" value="SNF2-like_sf"/>
</dbReference>
<evidence type="ECO:0000313" key="4">
    <source>
        <dbReference type="EMBL" id="MDE5412572.1"/>
    </source>
</evidence>
<feature type="domain" description="Helicase C-terminal" evidence="3">
    <location>
        <begin position="826"/>
        <end position="983"/>
    </location>
</feature>
<evidence type="ECO:0000259" key="3">
    <source>
        <dbReference type="PROSITE" id="PS51194"/>
    </source>
</evidence>
<keyword evidence="4" id="KW-0547">Nucleotide-binding</keyword>
<dbReference type="SMART" id="SM00490">
    <property type="entry name" value="HELICc"/>
    <property type="match status" value="1"/>
</dbReference>
<dbReference type="PROSITE" id="PS51194">
    <property type="entry name" value="HELICASE_CTER"/>
    <property type="match status" value="1"/>
</dbReference>
<dbReference type="Pfam" id="PF12419">
    <property type="entry name" value="DUF3670"/>
    <property type="match status" value="1"/>
</dbReference>
<comment type="caution">
    <text evidence="4">The sequence shown here is derived from an EMBL/GenBank/DDBJ whole genome shotgun (WGS) entry which is preliminary data.</text>
</comment>
<organism evidence="4 5">
    <name type="scientific">Alkalihalobacterium chitinilyticum</name>
    <dbReference type="NCBI Taxonomy" id="2980103"/>
    <lineage>
        <taxon>Bacteria</taxon>
        <taxon>Bacillati</taxon>
        <taxon>Bacillota</taxon>
        <taxon>Bacilli</taxon>
        <taxon>Bacillales</taxon>
        <taxon>Bacillaceae</taxon>
        <taxon>Alkalihalobacterium</taxon>
    </lineage>
</organism>
<dbReference type="EMBL" id="JAOTPO010000002">
    <property type="protein sequence ID" value="MDE5412572.1"/>
    <property type="molecule type" value="Genomic_DNA"/>
</dbReference>
<dbReference type="InterPro" id="IPR001650">
    <property type="entry name" value="Helicase_C-like"/>
</dbReference>
<dbReference type="CDD" id="cd18012">
    <property type="entry name" value="DEXQc_arch_SWI2_SNF2"/>
    <property type="match status" value="1"/>
</dbReference>
<dbReference type="InterPro" id="IPR049730">
    <property type="entry name" value="SNF2/RAD54-like_C"/>
</dbReference>
<accession>A0ABT5VCV8</accession>
<evidence type="ECO:0000313" key="5">
    <source>
        <dbReference type="Proteomes" id="UP001148125"/>
    </source>
</evidence>
<keyword evidence="5" id="KW-1185">Reference proteome</keyword>
<evidence type="ECO:0000259" key="2">
    <source>
        <dbReference type="PROSITE" id="PS51192"/>
    </source>
</evidence>
<dbReference type="CDD" id="cd18793">
    <property type="entry name" value="SF2_C_SNF"/>
    <property type="match status" value="1"/>
</dbReference>
<dbReference type="GO" id="GO:0004386">
    <property type="term" value="F:helicase activity"/>
    <property type="evidence" value="ECO:0007669"/>
    <property type="project" value="UniProtKB-KW"/>
</dbReference>